<dbReference type="SUPFAM" id="SSF57701">
    <property type="entry name" value="Zn2/Cys6 DNA-binding domain"/>
    <property type="match status" value="1"/>
</dbReference>
<dbReference type="AlphaFoldDB" id="A0A9P4K4Q2"/>
<dbReference type="GO" id="GO:0008270">
    <property type="term" value="F:zinc ion binding"/>
    <property type="evidence" value="ECO:0007669"/>
    <property type="project" value="InterPro"/>
</dbReference>
<keyword evidence="5" id="KW-1185">Reference proteome</keyword>
<evidence type="ECO:0000259" key="3">
    <source>
        <dbReference type="PROSITE" id="PS50048"/>
    </source>
</evidence>
<name>A0A9P4K4Q2_9PLEO</name>
<dbReference type="PROSITE" id="PS50048">
    <property type="entry name" value="ZN2_CY6_FUNGAL_2"/>
    <property type="match status" value="1"/>
</dbReference>
<gene>
    <name evidence="4" type="ORF">CC78DRAFT_326559</name>
</gene>
<proteinExistence type="predicted"/>
<evidence type="ECO:0000256" key="2">
    <source>
        <dbReference type="SAM" id="MobiDB-lite"/>
    </source>
</evidence>
<evidence type="ECO:0000313" key="5">
    <source>
        <dbReference type="Proteomes" id="UP000800093"/>
    </source>
</evidence>
<organism evidence="4 5">
    <name type="scientific">Lojkania enalia</name>
    <dbReference type="NCBI Taxonomy" id="147567"/>
    <lineage>
        <taxon>Eukaryota</taxon>
        <taxon>Fungi</taxon>
        <taxon>Dikarya</taxon>
        <taxon>Ascomycota</taxon>
        <taxon>Pezizomycotina</taxon>
        <taxon>Dothideomycetes</taxon>
        <taxon>Pleosporomycetidae</taxon>
        <taxon>Pleosporales</taxon>
        <taxon>Pleosporales incertae sedis</taxon>
        <taxon>Lojkania</taxon>
    </lineage>
</organism>
<dbReference type="Proteomes" id="UP000800093">
    <property type="component" value="Unassembled WGS sequence"/>
</dbReference>
<feature type="compositionally biased region" description="Basic and acidic residues" evidence="2">
    <location>
        <begin position="117"/>
        <end position="126"/>
    </location>
</feature>
<dbReference type="OrthoDB" id="3932796at2759"/>
<keyword evidence="1" id="KW-0539">Nucleus</keyword>
<evidence type="ECO:0000256" key="1">
    <source>
        <dbReference type="ARBA" id="ARBA00023242"/>
    </source>
</evidence>
<sequence>MLLAVDWPSVIWKPETGPLYFTSTLRNLYLPDPRSANANANATEMNTRLAIEEVAESLLSTPETIQGWLRGLKLGDNENEVVAVHPSPQRPLTPVRQPLARNNRPSPTDTNFSGDSIFDRPEERSPCSKKRSSYAFSDTSETSTGSDEYSDWQRKEDFGGLVCRPPAPRSYDKVSLISYDPPTELDVLLVDEVPNKPAPSLVIDYEEPHFIFLTSCLQCQLKDMPCSRTLPACSRCVRTGCGHLCLLHRRKLRAEMVDGDIIGNGEPVLLKVKGEDEDLWERKMALYNKLFEKWSVKQDQMNWVLPSFDNNTSREHNHVSCKWPPGEGIGHQSFMMLYLAAP</sequence>
<evidence type="ECO:0000313" key="4">
    <source>
        <dbReference type="EMBL" id="KAF2262073.1"/>
    </source>
</evidence>
<dbReference type="CDD" id="cd00067">
    <property type="entry name" value="GAL4"/>
    <property type="match status" value="1"/>
</dbReference>
<accession>A0A9P4K4Q2</accession>
<feature type="compositionally biased region" description="Low complexity" evidence="2">
    <location>
        <begin position="137"/>
        <end position="147"/>
    </location>
</feature>
<reference evidence="5" key="1">
    <citation type="journal article" date="2020" name="Stud. Mycol.">
        <title>101 Dothideomycetes genomes: A test case for predicting lifestyles and emergence of pathogens.</title>
        <authorList>
            <person name="Haridas S."/>
            <person name="Albert R."/>
            <person name="Binder M."/>
            <person name="Bloem J."/>
            <person name="LaButti K."/>
            <person name="Salamov A."/>
            <person name="Andreopoulos B."/>
            <person name="Baker S."/>
            <person name="Barry K."/>
            <person name="Bills G."/>
            <person name="Bluhm B."/>
            <person name="Cannon C."/>
            <person name="Castanera R."/>
            <person name="Culley D."/>
            <person name="Daum C."/>
            <person name="Ezra D."/>
            <person name="Gonzalez J."/>
            <person name="Henrissat B."/>
            <person name="Kuo A."/>
            <person name="Liang C."/>
            <person name="Lipzen A."/>
            <person name="Lutzoni F."/>
            <person name="Magnuson J."/>
            <person name="Mondo S."/>
            <person name="Nolan M."/>
            <person name="Ohm R."/>
            <person name="Pangilinan J."/>
            <person name="Park H.-J."/>
            <person name="Ramirez L."/>
            <person name="Alfaro M."/>
            <person name="Sun H."/>
            <person name="Tritt A."/>
            <person name="Yoshinaga Y."/>
            <person name="Zwiers L.-H."/>
            <person name="Turgeon B."/>
            <person name="Goodwin S."/>
            <person name="Spatafora J."/>
            <person name="Crous P."/>
            <person name="Grigoriev I."/>
        </authorList>
    </citation>
    <scope>NUCLEOTIDE SEQUENCE [LARGE SCALE GENOMIC DNA]</scope>
    <source>
        <strain evidence="5">CBS 304.66</strain>
    </source>
</reference>
<protein>
    <recommendedName>
        <fullName evidence="3">Zn(2)-C6 fungal-type domain-containing protein</fullName>
    </recommendedName>
</protein>
<dbReference type="EMBL" id="ML986645">
    <property type="protein sequence ID" value="KAF2262073.1"/>
    <property type="molecule type" value="Genomic_DNA"/>
</dbReference>
<feature type="domain" description="Zn(2)-C6 fungal-type" evidence="3">
    <location>
        <begin position="215"/>
        <end position="247"/>
    </location>
</feature>
<dbReference type="InterPro" id="IPR001138">
    <property type="entry name" value="Zn2Cys6_DnaBD"/>
</dbReference>
<dbReference type="InterPro" id="IPR036864">
    <property type="entry name" value="Zn2-C6_fun-type_DNA-bd_sf"/>
</dbReference>
<feature type="region of interest" description="Disordered" evidence="2">
    <location>
        <begin position="82"/>
        <end position="151"/>
    </location>
</feature>
<dbReference type="GO" id="GO:0000981">
    <property type="term" value="F:DNA-binding transcription factor activity, RNA polymerase II-specific"/>
    <property type="evidence" value="ECO:0007669"/>
    <property type="project" value="InterPro"/>
</dbReference>
<comment type="caution">
    <text evidence="4">The sequence shown here is derived from an EMBL/GenBank/DDBJ whole genome shotgun (WGS) entry which is preliminary data.</text>
</comment>
<feature type="compositionally biased region" description="Polar residues" evidence="2">
    <location>
        <begin position="103"/>
        <end position="114"/>
    </location>
</feature>